<evidence type="ECO:0000256" key="7">
    <source>
        <dbReference type="ARBA" id="ARBA00022645"/>
    </source>
</evidence>
<dbReference type="InterPro" id="IPR046450">
    <property type="entry name" value="PA_dom_sf"/>
</dbReference>
<keyword evidence="11" id="KW-0378">Hydrolase</keyword>
<dbReference type="InterPro" id="IPR003137">
    <property type="entry name" value="PA_domain"/>
</dbReference>
<keyword evidence="13" id="KW-0862">Zinc</keyword>
<dbReference type="Proteomes" id="UP000251993">
    <property type="component" value="Chromosome"/>
</dbReference>
<gene>
    <name evidence="24" type="ORF">DR864_16200</name>
</gene>
<feature type="domain" description="PA" evidence="22">
    <location>
        <begin position="131"/>
        <end position="226"/>
    </location>
</feature>
<keyword evidence="15" id="KW-0482">Metalloprotease</keyword>
<dbReference type="InterPro" id="IPR007484">
    <property type="entry name" value="Peptidase_M28"/>
</dbReference>
<dbReference type="Gene3D" id="3.50.30.30">
    <property type="match status" value="1"/>
</dbReference>
<dbReference type="RefSeq" id="WP_114070314.1">
    <property type="nucleotide sequence ID" value="NZ_CP030850.1"/>
</dbReference>
<organism evidence="24 25">
    <name type="scientific">Runella rosea</name>
    <dbReference type="NCBI Taxonomy" id="2259595"/>
    <lineage>
        <taxon>Bacteria</taxon>
        <taxon>Pseudomonadati</taxon>
        <taxon>Bacteroidota</taxon>
        <taxon>Cytophagia</taxon>
        <taxon>Cytophagales</taxon>
        <taxon>Spirosomataceae</taxon>
        <taxon>Runella</taxon>
    </lineage>
</organism>
<keyword evidence="12" id="KW-0256">Endoplasmic reticulum</keyword>
<dbReference type="EMBL" id="CP030850">
    <property type="protein sequence ID" value="AXE21573.1"/>
    <property type="molecule type" value="Genomic_DNA"/>
</dbReference>
<keyword evidence="6" id="KW-0964">Secreted</keyword>
<comment type="subunit">
    <text evidence="19">Homodimer. The monomeric form is inactive while the homodimer is active.</text>
</comment>
<dbReference type="GO" id="GO:0070573">
    <property type="term" value="F:metallodipeptidase activity"/>
    <property type="evidence" value="ECO:0007669"/>
    <property type="project" value="InterPro"/>
</dbReference>
<dbReference type="InterPro" id="IPR039866">
    <property type="entry name" value="CPQ"/>
</dbReference>
<name>A0A344TSF2_9BACT</name>
<evidence type="ECO:0000256" key="11">
    <source>
        <dbReference type="ARBA" id="ARBA00022801"/>
    </source>
</evidence>
<evidence type="ECO:0000259" key="23">
    <source>
        <dbReference type="Pfam" id="PF04389"/>
    </source>
</evidence>
<evidence type="ECO:0000259" key="22">
    <source>
        <dbReference type="Pfam" id="PF02225"/>
    </source>
</evidence>
<keyword evidence="9" id="KW-0479">Metal-binding</keyword>
<dbReference type="Pfam" id="PF02225">
    <property type="entry name" value="PA"/>
    <property type="match status" value="1"/>
</dbReference>
<keyword evidence="24" id="KW-0031">Aminopeptidase</keyword>
<evidence type="ECO:0000256" key="6">
    <source>
        <dbReference type="ARBA" id="ARBA00022525"/>
    </source>
</evidence>
<dbReference type="SUPFAM" id="SSF53187">
    <property type="entry name" value="Zn-dependent exopeptidases"/>
    <property type="match status" value="1"/>
</dbReference>
<keyword evidence="18" id="KW-0458">Lysosome</keyword>
<dbReference type="GO" id="GO:0006508">
    <property type="term" value="P:proteolysis"/>
    <property type="evidence" value="ECO:0007669"/>
    <property type="project" value="UniProtKB-KW"/>
</dbReference>
<dbReference type="GO" id="GO:0004180">
    <property type="term" value="F:carboxypeptidase activity"/>
    <property type="evidence" value="ECO:0007669"/>
    <property type="project" value="UniProtKB-KW"/>
</dbReference>
<feature type="domain" description="Peptidase M28" evidence="23">
    <location>
        <begin position="253"/>
        <end position="436"/>
    </location>
</feature>
<dbReference type="OrthoDB" id="9769665at2"/>
<evidence type="ECO:0000256" key="17">
    <source>
        <dbReference type="ARBA" id="ARBA00023180"/>
    </source>
</evidence>
<dbReference type="GO" id="GO:0005764">
    <property type="term" value="C:lysosome"/>
    <property type="evidence" value="ECO:0007669"/>
    <property type="project" value="UniProtKB-SubCell"/>
</dbReference>
<sequence>MYRQVLSASSVSLLLVALLAFRGDNEFVSSFQKINEDVLKNSRAYETLGNAVSTIGHRLTGSINGAKAEQYAFNLFKKYGYTDVKFQPFEVESWMRDTVTLEVVPNKSDNFRSVPVVALAHSPVQARVNGAIVDVGNGLEEDFEAVKEQIKGNIAMANISLVNGKPGQKNLHRSEKTALAIQYGATAIITVNQVPGNVLLTGTASVTGSLISIPAVNISKESGEEIRNWIKVDTDLHAIVDMRNVSKKIKARNVIATLPGKTDERIIIGGHLDSWDLATGATDNGLGSFTIMDIARAFKALKLKPKRTIDFVLFMGEEQGLLGSRQVVKELVKNKQIDKVKFMMNLDMTNNVQGMNVGGRDELIPFFQAVGEQIKKVDGNFANLVGSRAALHSDHQPFMLEGIPTGAPAGRLAPNVFGCYHADCDNFNLVNREEMTNGVRFSAMLLYALANADALPAKKLDSNKTRDLLVAQGLKKELILGKDWKWNDN</sequence>
<proteinExistence type="predicted"/>
<evidence type="ECO:0000256" key="15">
    <source>
        <dbReference type="ARBA" id="ARBA00023049"/>
    </source>
</evidence>
<evidence type="ECO:0000256" key="4">
    <source>
        <dbReference type="ARBA" id="ARBA00004613"/>
    </source>
</evidence>
<dbReference type="KEGG" id="run:DR864_16200"/>
<evidence type="ECO:0000256" key="5">
    <source>
        <dbReference type="ARBA" id="ARBA00014116"/>
    </source>
</evidence>
<dbReference type="GO" id="GO:0004177">
    <property type="term" value="F:aminopeptidase activity"/>
    <property type="evidence" value="ECO:0007669"/>
    <property type="project" value="UniProtKB-KW"/>
</dbReference>
<dbReference type="Gene3D" id="3.40.630.10">
    <property type="entry name" value="Zn peptidases"/>
    <property type="match status" value="1"/>
</dbReference>
<dbReference type="GO" id="GO:0046872">
    <property type="term" value="F:metal ion binding"/>
    <property type="evidence" value="ECO:0007669"/>
    <property type="project" value="UniProtKB-KW"/>
</dbReference>
<evidence type="ECO:0000256" key="1">
    <source>
        <dbReference type="ARBA" id="ARBA00004240"/>
    </source>
</evidence>
<evidence type="ECO:0000256" key="21">
    <source>
        <dbReference type="SAM" id="SignalP"/>
    </source>
</evidence>
<feature type="chain" id="PRO_5016699290" description="Carboxypeptidase Q" evidence="21">
    <location>
        <begin position="23"/>
        <end position="489"/>
    </location>
</feature>
<evidence type="ECO:0000256" key="8">
    <source>
        <dbReference type="ARBA" id="ARBA00022670"/>
    </source>
</evidence>
<evidence type="ECO:0000256" key="12">
    <source>
        <dbReference type="ARBA" id="ARBA00022824"/>
    </source>
</evidence>
<evidence type="ECO:0000256" key="18">
    <source>
        <dbReference type="ARBA" id="ARBA00023228"/>
    </source>
</evidence>
<keyword evidence="14" id="KW-0333">Golgi apparatus</keyword>
<keyword evidence="17" id="KW-0325">Glycoprotein</keyword>
<dbReference type="SUPFAM" id="SSF52025">
    <property type="entry name" value="PA domain"/>
    <property type="match status" value="1"/>
</dbReference>
<evidence type="ECO:0000313" key="25">
    <source>
        <dbReference type="Proteomes" id="UP000251993"/>
    </source>
</evidence>
<dbReference type="GO" id="GO:0005576">
    <property type="term" value="C:extracellular region"/>
    <property type="evidence" value="ECO:0007669"/>
    <property type="project" value="UniProtKB-SubCell"/>
</dbReference>
<evidence type="ECO:0000256" key="13">
    <source>
        <dbReference type="ARBA" id="ARBA00022833"/>
    </source>
</evidence>
<accession>A0A344TSF2</accession>
<evidence type="ECO:0000256" key="2">
    <source>
        <dbReference type="ARBA" id="ARBA00004371"/>
    </source>
</evidence>
<evidence type="ECO:0000256" key="16">
    <source>
        <dbReference type="ARBA" id="ARBA00023145"/>
    </source>
</evidence>
<evidence type="ECO:0000256" key="9">
    <source>
        <dbReference type="ARBA" id="ARBA00022723"/>
    </source>
</evidence>
<feature type="signal peptide" evidence="21">
    <location>
        <begin position="1"/>
        <end position="22"/>
    </location>
</feature>
<keyword evidence="7" id="KW-0121">Carboxypeptidase</keyword>
<keyword evidence="8" id="KW-0645">Protease</keyword>
<dbReference type="PANTHER" id="PTHR12053:SF3">
    <property type="entry name" value="CARBOXYPEPTIDASE Q"/>
    <property type="match status" value="1"/>
</dbReference>
<keyword evidence="10 21" id="KW-0732">Signal</keyword>
<evidence type="ECO:0000256" key="20">
    <source>
        <dbReference type="ARBA" id="ARBA00033328"/>
    </source>
</evidence>
<evidence type="ECO:0000256" key="10">
    <source>
        <dbReference type="ARBA" id="ARBA00022729"/>
    </source>
</evidence>
<dbReference type="Pfam" id="PF04389">
    <property type="entry name" value="Peptidase_M28"/>
    <property type="match status" value="1"/>
</dbReference>
<comment type="subcellular location">
    <subcellularLocation>
        <location evidence="1">Endoplasmic reticulum</location>
    </subcellularLocation>
    <subcellularLocation>
        <location evidence="3">Golgi apparatus</location>
    </subcellularLocation>
    <subcellularLocation>
        <location evidence="2">Lysosome</location>
    </subcellularLocation>
    <subcellularLocation>
        <location evidence="4">Secreted</location>
    </subcellularLocation>
</comment>
<evidence type="ECO:0000256" key="19">
    <source>
        <dbReference type="ARBA" id="ARBA00025833"/>
    </source>
</evidence>
<evidence type="ECO:0000313" key="24">
    <source>
        <dbReference type="EMBL" id="AXE21573.1"/>
    </source>
</evidence>
<keyword evidence="16" id="KW-0865">Zymogen</keyword>
<dbReference type="AlphaFoldDB" id="A0A344TSF2"/>
<dbReference type="PANTHER" id="PTHR12053">
    <property type="entry name" value="PROTEASE FAMILY M28 PLASMA GLUTAMATE CARBOXYPEPTIDASE-RELATED"/>
    <property type="match status" value="1"/>
</dbReference>
<evidence type="ECO:0000256" key="14">
    <source>
        <dbReference type="ARBA" id="ARBA00023034"/>
    </source>
</evidence>
<reference evidence="24 25" key="1">
    <citation type="submission" date="2018-07" db="EMBL/GenBank/DDBJ databases">
        <title>Genome sequencing of Runella.</title>
        <authorList>
            <person name="Baek M.-G."/>
            <person name="Yi H."/>
        </authorList>
    </citation>
    <scope>NUCLEOTIDE SEQUENCE [LARGE SCALE GENOMIC DNA]</scope>
    <source>
        <strain evidence="24 25">HYN0085</strain>
    </source>
</reference>
<evidence type="ECO:0000256" key="3">
    <source>
        <dbReference type="ARBA" id="ARBA00004555"/>
    </source>
</evidence>
<keyword evidence="25" id="KW-1185">Reference proteome</keyword>
<protein>
    <recommendedName>
        <fullName evidence="5">Carboxypeptidase Q</fullName>
    </recommendedName>
    <alternativeName>
        <fullName evidence="20">Plasma glutamate carboxypeptidase</fullName>
    </alternativeName>
</protein>